<dbReference type="GO" id="GO:0042149">
    <property type="term" value="P:cellular response to glucose starvation"/>
    <property type="evidence" value="ECO:0007669"/>
    <property type="project" value="TreeGrafter"/>
</dbReference>
<feature type="compositionally biased region" description="Low complexity" evidence="2">
    <location>
        <begin position="552"/>
        <end position="564"/>
    </location>
</feature>
<feature type="compositionally biased region" description="Low complexity" evidence="2">
    <location>
        <begin position="787"/>
        <end position="803"/>
    </location>
</feature>
<dbReference type="GO" id="GO:0061462">
    <property type="term" value="P:protein localization to lysosome"/>
    <property type="evidence" value="ECO:0007669"/>
    <property type="project" value="TreeGrafter"/>
</dbReference>
<name>A0A6P6XQY6_DERPT</name>
<accession>A0A6P6XQY6</accession>
<evidence type="ECO:0000256" key="1">
    <source>
        <dbReference type="SAM" id="Coils"/>
    </source>
</evidence>
<dbReference type="InterPro" id="IPR018544">
    <property type="entry name" value="KICS_2"/>
</dbReference>
<feature type="region of interest" description="Disordered" evidence="2">
    <location>
        <begin position="196"/>
        <end position="232"/>
    </location>
</feature>
<protein>
    <submittedName>
        <fullName evidence="4">Uncharacterized protein</fullName>
    </submittedName>
</protein>
<keyword evidence="3" id="KW-1185">Reference proteome</keyword>
<dbReference type="OrthoDB" id="18134at2759"/>
<dbReference type="GO" id="GO:1904262">
    <property type="term" value="P:negative regulation of TORC1 signaling"/>
    <property type="evidence" value="ECO:0007669"/>
    <property type="project" value="TreeGrafter"/>
</dbReference>
<gene>
    <name evidence="4" type="primary">LOC113789875</name>
</gene>
<evidence type="ECO:0000313" key="3">
    <source>
        <dbReference type="Proteomes" id="UP000515146"/>
    </source>
</evidence>
<evidence type="ECO:0000256" key="2">
    <source>
        <dbReference type="SAM" id="MobiDB-lite"/>
    </source>
</evidence>
<feature type="compositionally biased region" description="Low complexity" evidence="2">
    <location>
        <begin position="210"/>
        <end position="232"/>
    </location>
</feature>
<reference evidence="4" key="1">
    <citation type="submission" date="2025-08" db="UniProtKB">
        <authorList>
            <consortium name="RefSeq"/>
        </authorList>
    </citation>
    <scope>IDENTIFICATION</scope>
    <source>
        <strain evidence="4">Airmid</strain>
    </source>
</reference>
<proteinExistence type="predicted"/>
<organism evidence="3 4">
    <name type="scientific">Dermatophagoides pteronyssinus</name>
    <name type="common">European house dust mite</name>
    <dbReference type="NCBI Taxonomy" id="6956"/>
    <lineage>
        <taxon>Eukaryota</taxon>
        <taxon>Metazoa</taxon>
        <taxon>Ecdysozoa</taxon>
        <taxon>Arthropoda</taxon>
        <taxon>Chelicerata</taxon>
        <taxon>Arachnida</taxon>
        <taxon>Acari</taxon>
        <taxon>Acariformes</taxon>
        <taxon>Sarcoptiformes</taxon>
        <taxon>Astigmata</taxon>
        <taxon>Psoroptidia</taxon>
        <taxon>Analgoidea</taxon>
        <taxon>Pyroglyphidae</taxon>
        <taxon>Dermatophagoidinae</taxon>
        <taxon>Dermatophagoides</taxon>
    </lineage>
</organism>
<dbReference type="InterPro" id="IPR038060">
    <property type="entry name" value="C12orf66-like_central_sf"/>
</dbReference>
<feature type="compositionally biased region" description="Polar residues" evidence="2">
    <location>
        <begin position="469"/>
        <end position="502"/>
    </location>
</feature>
<dbReference type="SUPFAM" id="SSF158548">
    <property type="entry name" value="FLJ32549 domain-like"/>
    <property type="match status" value="2"/>
</dbReference>
<sequence length="871" mass="98983">MMAGKMNNNSQQSSLTLATHATIQNVESILEQFFYYHITYQWDKAKEFIERERDQFRAKNSHLILTSMLHYLAQLIIADRNYLSLQFFSCKVFQRKNLLKSTYENLKIEFQRLEERSNQLFLRHNFHLLPFQSSPIHSNSNNGQQQVPSIGSSIGSINDVAGDLVVEEVIADDSELAKEALDCLDIIEAMDNENNRQQSPIFGDNHQRESSSSPHQSSLSSSLSRDQSSQNSSKSNFFSKLFRRFSSQSSSHSVDNIGHQNQTKSLEMNEPIFESFTTEELTASIPPPPPLPQSIMNSDSSNNLDSLDQFAGHLCGQLIIYCKVRIEMIDFYERLAMAGGSHHNNHQNCQQQHQQQQQNFTNKFIQLDDFLQTINDLHSRAEDSFHHPVLTRLKIMFMFECDIILALLRCHHFIQKWRYMESLFALQEAHNKISRLANPKEFFFENQMLLSMVAGNTIGSGTVIVNGSQTQSKQYSPPTTDGQTTKSNQTGVNSASGQNNQMSLGASSLSSSSSSNLSVPNSSGRPYSPLSPNQTHFVYPNNITGTAMHPGSSSSSSTTPSSTSTKFLFRTVQQQQQGHQHYSGFSSSMFLDTKSIPSLIQWFNRFKLFLLSKYSFYFHSLLMIHLTPIQSSSSNIIQSMTSTNSLSSLINQSSSSSNGINYQQTDNYMRNLFGKHSNNNNNNANNQFYDFHSKIIQFIRKIGSDFQPYIVLIWNLQGKSDISLAGYRSPFIDTVIPQGRGSLPIIYSYPIEFNMNRHPSLIMIMENHSKELNNTDIVVIEHDRKPQQQQQQSSSTATIESNHSMITSSSNSLNVTYFLARPDPDMTLALVIESKRSINERDQNHMQLFMQDLSLSLRDTKILHSFRMGKF</sequence>
<dbReference type="PANTHER" id="PTHR31581">
    <property type="entry name" value="KICSTOR COMPLEX PROTEIN C12ORF66"/>
    <property type="match status" value="1"/>
</dbReference>
<dbReference type="SUPFAM" id="SSF160651">
    <property type="entry name" value="FLJ32549 C-terminal domain-like"/>
    <property type="match status" value="1"/>
</dbReference>
<dbReference type="Gene3D" id="3.30.450.240">
    <property type="match status" value="1"/>
</dbReference>
<feature type="coiled-coil region" evidence="1">
    <location>
        <begin position="96"/>
        <end position="123"/>
    </location>
</feature>
<feature type="region of interest" description="Disordered" evidence="2">
    <location>
        <begin position="784"/>
        <end position="803"/>
    </location>
</feature>
<dbReference type="InParanoid" id="A0A6P6XQY6"/>
<feature type="compositionally biased region" description="Polar residues" evidence="2">
    <location>
        <begin position="530"/>
        <end position="545"/>
    </location>
</feature>
<feature type="region of interest" description="Disordered" evidence="2">
    <location>
        <begin position="469"/>
        <end position="564"/>
    </location>
</feature>
<feature type="compositionally biased region" description="Low complexity" evidence="2">
    <location>
        <begin position="503"/>
        <end position="523"/>
    </location>
</feature>
<dbReference type="Pfam" id="PF09404">
    <property type="entry name" value="C12orf66_like"/>
    <property type="match status" value="4"/>
</dbReference>
<evidence type="ECO:0000313" key="4">
    <source>
        <dbReference type="RefSeq" id="XP_027195266.1"/>
    </source>
</evidence>
<dbReference type="GO" id="GO:0034198">
    <property type="term" value="P:cellular response to amino acid starvation"/>
    <property type="evidence" value="ECO:0007669"/>
    <property type="project" value="TreeGrafter"/>
</dbReference>
<dbReference type="OMA" id="FMFECDI"/>
<dbReference type="Proteomes" id="UP000515146">
    <property type="component" value="Unplaced"/>
</dbReference>
<dbReference type="AlphaFoldDB" id="A0A6P6XQY6"/>
<dbReference type="PANTHER" id="PTHR31581:SF1">
    <property type="entry name" value="KICSTOR SUBUNIT 2"/>
    <property type="match status" value="1"/>
</dbReference>
<keyword evidence="1" id="KW-0175">Coiled coil</keyword>
<dbReference type="RefSeq" id="XP_027195266.1">
    <property type="nucleotide sequence ID" value="XM_027339465.1"/>
</dbReference>
<dbReference type="Gene3D" id="1.10.3450.30">
    <property type="match status" value="2"/>
</dbReference>
<dbReference type="KEGG" id="dpte:113789875"/>